<feature type="transmembrane region" description="Helical" evidence="4">
    <location>
        <begin position="59"/>
        <end position="76"/>
    </location>
</feature>
<feature type="transmembrane region" description="Helical" evidence="4">
    <location>
        <begin position="135"/>
        <end position="153"/>
    </location>
</feature>
<dbReference type="PRINTS" id="PR00344">
    <property type="entry name" value="BCTRLSENSOR"/>
</dbReference>
<protein>
    <recommendedName>
        <fullName evidence="2">histidine kinase</fullName>
        <ecNumber evidence="2">2.7.13.3</ecNumber>
    </recommendedName>
</protein>
<dbReference type="EMBL" id="FNCY01000013">
    <property type="protein sequence ID" value="SDI12845.1"/>
    <property type="molecule type" value="Genomic_DNA"/>
</dbReference>
<feature type="transmembrane region" description="Helical" evidence="4">
    <location>
        <begin position="31"/>
        <end position="47"/>
    </location>
</feature>
<dbReference type="RefSeq" id="WP_245715572.1">
    <property type="nucleotide sequence ID" value="NZ_FNCY01000013.1"/>
</dbReference>
<dbReference type="SMART" id="SM00387">
    <property type="entry name" value="HATPase_c"/>
    <property type="match status" value="1"/>
</dbReference>
<dbReference type="Gene3D" id="3.30.565.10">
    <property type="entry name" value="Histidine kinase-like ATPase, C-terminal domain"/>
    <property type="match status" value="1"/>
</dbReference>
<comment type="catalytic activity">
    <reaction evidence="1">
        <text>ATP + protein L-histidine = ADP + protein N-phospho-L-histidine.</text>
        <dbReference type="EC" id="2.7.13.3"/>
    </reaction>
</comment>
<evidence type="ECO:0000313" key="6">
    <source>
        <dbReference type="EMBL" id="SDI12845.1"/>
    </source>
</evidence>
<dbReference type="InterPro" id="IPR003594">
    <property type="entry name" value="HATPase_dom"/>
</dbReference>
<proteinExistence type="predicted"/>
<dbReference type="Gene3D" id="1.10.287.130">
    <property type="match status" value="1"/>
</dbReference>
<dbReference type="AlphaFoldDB" id="A0A1G8I1I1"/>
<dbReference type="InterPro" id="IPR004358">
    <property type="entry name" value="Sig_transdc_His_kin-like_C"/>
</dbReference>
<dbReference type="InterPro" id="IPR003661">
    <property type="entry name" value="HisK_dim/P_dom"/>
</dbReference>
<dbReference type="Proteomes" id="UP000198607">
    <property type="component" value="Unassembled WGS sequence"/>
</dbReference>
<evidence type="ECO:0000313" key="7">
    <source>
        <dbReference type="Proteomes" id="UP000198607"/>
    </source>
</evidence>
<evidence type="ECO:0000256" key="3">
    <source>
        <dbReference type="ARBA" id="ARBA00022553"/>
    </source>
</evidence>
<feature type="transmembrane region" description="Helical" evidence="4">
    <location>
        <begin position="88"/>
        <end position="107"/>
    </location>
</feature>
<feature type="domain" description="Histidine kinase" evidence="5">
    <location>
        <begin position="201"/>
        <end position="437"/>
    </location>
</feature>
<accession>A0A1G8I1I1</accession>
<keyword evidence="3" id="KW-0597">Phosphoprotein</keyword>
<dbReference type="PANTHER" id="PTHR43547">
    <property type="entry name" value="TWO-COMPONENT HISTIDINE KINASE"/>
    <property type="match status" value="1"/>
</dbReference>
<reference evidence="6 7" key="1">
    <citation type="submission" date="2016-10" db="EMBL/GenBank/DDBJ databases">
        <authorList>
            <person name="de Groot N.N."/>
        </authorList>
    </citation>
    <scope>NUCLEOTIDE SEQUENCE [LARGE SCALE GENOMIC DNA]</scope>
    <source>
        <strain evidence="6 7">DSM 5885</strain>
    </source>
</reference>
<evidence type="ECO:0000256" key="1">
    <source>
        <dbReference type="ARBA" id="ARBA00000085"/>
    </source>
</evidence>
<dbReference type="PANTHER" id="PTHR43547:SF2">
    <property type="entry name" value="HYBRID SIGNAL TRANSDUCTION HISTIDINE KINASE C"/>
    <property type="match status" value="1"/>
</dbReference>
<keyword evidence="6" id="KW-0418">Kinase</keyword>
<evidence type="ECO:0000256" key="4">
    <source>
        <dbReference type="SAM" id="Phobius"/>
    </source>
</evidence>
<dbReference type="SUPFAM" id="SSF55874">
    <property type="entry name" value="ATPase domain of HSP90 chaperone/DNA topoisomerase II/histidine kinase"/>
    <property type="match status" value="1"/>
</dbReference>
<dbReference type="STRING" id="83767.SAMN05660652_02906"/>
<keyword evidence="7" id="KW-1185">Reference proteome</keyword>
<dbReference type="EC" id="2.7.13.3" evidence="2"/>
<dbReference type="InterPro" id="IPR005467">
    <property type="entry name" value="His_kinase_dom"/>
</dbReference>
<keyword evidence="4" id="KW-1133">Transmembrane helix</keyword>
<sequence length="437" mass="49322">MNTPYQGIKDHLSNAMTQANRNVEYFDRRRVALGSIGFVAFPLYYWIWSYLFPQPYENLWLRLIGSLLFLPLVFSKHWPSAWRRHLPALWYFTLLYCLPFFFTFMLLKNDSSEVWIASVLVALFAMALLLDWLSLIVHFVLGTLLAWMLYAATTEAARISLVSIIYLPIFAFAIALGAAANYASLMVRVEQERAMIATASSIAHELRTPLLNIATTATGLGEYLPDLLKAYELAKSAHLEVPPIRSIHIESMKNALKRVEVEAMHSNTIIDMLLMSARQTQRNGIVLAECSIRCSVETALERYPLSPAERALITIDPRHDFQFTGNKLLMVHVIFNLVKNALRHIAKAGKGDIRISFRAGDSGNALLFRDTGLGIRPEHVSHIFSRFYTSTEDNDNILGAGIGLAFCHDVMTLFGGSITCRSVFSEFTEFELNFPAI</sequence>
<organism evidence="6 7">
    <name type="scientific">Propionivibrio dicarboxylicus</name>
    <dbReference type="NCBI Taxonomy" id="83767"/>
    <lineage>
        <taxon>Bacteria</taxon>
        <taxon>Pseudomonadati</taxon>
        <taxon>Pseudomonadota</taxon>
        <taxon>Betaproteobacteria</taxon>
        <taxon>Rhodocyclales</taxon>
        <taxon>Rhodocyclaceae</taxon>
        <taxon>Propionivibrio</taxon>
    </lineage>
</organism>
<dbReference type="CDD" id="cd00075">
    <property type="entry name" value="HATPase"/>
    <property type="match status" value="1"/>
</dbReference>
<dbReference type="InterPro" id="IPR036890">
    <property type="entry name" value="HATPase_C_sf"/>
</dbReference>
<dbReference type="InterPro" id="IPR036097">
    <property type="entry name" value="HisK_dim/P_sf"/>
</dbReference>
<name>A0A1G8I1I1_9RHOO</name>
<dbReference type="PROSITE" id="PS50109">
    <property type="entry name" value="HIS_KIN"/>
    <property type="match status" value="1"/>
</dbReference>
<evidence type="ECO:0000259" key="5">
    <source>
        <dbReference type="PROSITE" id="PS50109"/>
    </source>
</evidence>
<dbReference type="CDD" id="cd00082">
    <property type="entry name" value="HisKA"/>
    <property type="match status" value="1"/>
</dbReference>
<dbReference type="GO" id="GO:0000155">
    <property type="term" value="F:phosphorelay sensor kinase activity"/>
    <property type="evidence" value="ECO:0007669"/>
    <property type="project" value="InterPro"/>
</dbReference>
<dbReference type="Pfam" id="PF02518">
    <property type="entry name" value="HATPase_c"/>
    <property type="match status" value="1"/>
</dbReference>
<keyword evidence="6" id="KW-0808">Transferase</keyword>
<evidence type="ECO:0000256" key="2">
    <source>
        <dbReference type="ARBA" id="ARBA00012438"/>
    </source>
</evidence>
<dbReference type="SUPFAM" id="SSF47384">
    <property type="entry name" value="Homodimeric domain of signal transducing histidine kinase"/>
    <property type="match status" value="1"/>
</dbReference>
<feature type="transmembrane region" description="Helical" evidence="4">
    <location>
        <begin position="159"/>
        <end position="183"/>
    </location>
</feature>
<gene>
    <name evidence="6" type="ORF">SAMN05660652_02906</name>
</gene>
<keyword evidence="4" id="KW-0812">Transmembrane</keyword>
<keyword evidence="4" id="KW-0472">Membrane</keyword>